<dbReference type="Pfam" id="PF00877">
    <property type="entry name" value="NLPC_P60"/>
    <property type="match status" value="1"/>
</dbReference>
<dbReference type="RefSeq" id="WP_208814426.1">
    <property type="nucleotide sequence ID" value="NZ_WVUH01000129.1"/>
</dbReference>
<keyword evidence="5" id="KW-0175">Coiled coil</keyword>
<keyword evidence="8" id="KW-1185">Reference proteome</keyword>
<gene>
    <name evidence="7" type="ORF">GSF22_16175</name>
</gene>
<evidence type="ECO:0000256" key="1">
    <source>
        <dbReference type="ARBA" id="ARBA00007074"/>
    </source>
</evidence>
<comment type="caution">
    <text evidence="7">The sequence shown here is derived from an EMBL/GenBank/DDBJ whole genome shotgun (WGS) entry which is preliminary data.</text>
</comment>
<feature type="domain" description="NlpC/P60" evidence="6">
    <location>
        <begin position="275"/>
        <end position="406"/>
    </location>
</feature>
<dbReference type="Proteomes" id="UP000823521">
    <property type="component" value="Unassembled WGS sequence"/>
</dbReference>
<proteinExistence type="inferred from homology"/>
<evidence type="ECO:0000256" key="4">
    <source>
        <dbReference type="ARBA" id="ARBA00022807"/>
    </source>
</evidence>
<accession>A0ABS3VSP5</accession>
<name>A0ABS3VSP5_MICEH</name>
<evidence type="ECO:0000256" key="2">
    <source>
        <dbReference type="ARBA" id="ARBA00022670"/>
    </source>
</evidence>
<organism evidence="7 8">
    <name type="scientific">Micromonospora echinofusca</name>
    <dbReference type="NCBI Taxonomy" id="47858"/>
    <lineage>
        <taxon>Bacteria</taxon>
        <taxon>Bacillati</taxon>
        <taxon>Actinomycetota</taxon>
        <taxon>Actinomycetes</taxon>
        <taxon>Micromonosporales</taxon>
        <taxon>Micromonosporaceae</taxon>
        <taxon>Micromonospora</taxon>
    </lineage>
</organism>
<dbReference type="Gene3D" id="3.90.1720.10">
    <property type="entry name" value="endopeptidase domain like (from Nostoc punctiforme)"/>
    <property type="match status" value="1"/>
</dbReference>
<reference evidence="7 8" key="1">
    <citation type="submission" date="2019-12" db="EMBL/GenBank/DDBJ databases">
        <title>Whole genome sequencing of endophytic Actinobacterium Micromonospora sp. MPMI6T.</title>
        <authorList>
            <person name="Evv R."/>
            <person name="Podile A.R."/>
        </authorList>
    </citation>
    <scope>NUCLEOTIDE SEQUENCE [LARGE SCALE GENOMIC DNA]</scope>
    <source>
        <strain evidence="7 8">MPMI6</strain>
    </source>
</reference>
<sequence length="409" mass="43637">MTVSSRFRTRRRNPVVSPVLRPMVWSALLGAAVAAALATPVYADPPLPNSVPDTGSRPVVAGALQLPGAPGLPGSVPPGAPLPNLVSGPLAAQIYAAESQVAILGDELLKLRQTLTDATAQRDTADRDLKAAQAELERAQRAADTAAAEALKVAAALPPGQFGSDLHGLGILSRIERGQVSDADTTAPAREAARARAAVQFAGQSLATAQARVDDVTRQFGEKEKAYQTAEAKLRKLRDDNKAQLIELEKQQEAAEQRLGEQYLSNGSINGLAAHPRAMAAVRYALAQLGDPYLWAAEGPDRFDCSGLVWAAYRSKGADYFDLPRVSRDQYYATRHRSVSRSALLPGDLIFFASGNNWQSIHHMGMYIGGGKMVHAPTTGDVVKVSTVRWSRFYAATRIFGAVPAPTTP</sequence>
<keyword evidence="4" id="KW-0788">Thiol protease</keyword>
<keyword evidence="2" id="KW-0645">Protease</keyword>
<dbReference type="PANTHER" id="PTHR47359:SF3">
    <property type="entry name" value="NLP_P60 DOMAIN-CONTAINING PROTEIN-RELATED"/>
    <property type="match status" value="1"/>
</dbReference>
<dbReference type="InterPro" id="IPR000064">
    <property type="entry name" value="NLP_P60_dom"/>
</dbReference>
<dbReference type="PROSITE" id="PS51935">
    <property type="entry name" value="NLPC_P60"/>
    <property type="match status" value="1"/>
</dbReference>
<protein>
    <submittedName>
        <fullName evidence="7">NlpC/P60 family protein</fullName>
    </submittedName>
</protein>
<feature type="coiled-coil region" evidence="5">
    <location>
        <begin position="220"/>
        <end position="258"/>
    </location>
</feature>
<evidence type="ECO:0000256" key="3">
    <source>
        <dbReference type="ARBA" id="ARBA00022801"/>
    </source>
</evidence>
<dbReference type="SUPFAM" id="SSF54001">
    <property type="entry name" value="Cysteine proteinases"/>
    <property type="match status" value="1"/>
</dbReference>
<feature type="coiled-coil region" evidence="5">
    <location>
        <begin position="115"/>
        <end position="149"/>
    </location>
</feature>
<evidence type="ECO:0000256" key="5">
    <source>
        <dbReference type="SAM" id="Coils"/>
    </source>
</evidence>
<evidence type="ECO:0000313" key="8">
    <source>
        <dbReference type="Proteomes" id="UP000823521"/>
    </source>
</evidence>
<evidence type="ECO:0000313" key="7">
    <source>
        <dbReference type="EMBL" id="MBO4207533.1"/>
    </source>
</evidence>
<feature type="non-terminal residue" evidence="7">
    <location>
        <position position="409"/>
    </location>
</feature>
<dbReference type="PANTHER" id="PTHR47359">
    <property type="entry name" value="PEPTIDOGLYCAN DL-ENDOPEPTIDASE CWLO"/>
    <property type="match status" value="1"/>
</dbReference>
<evidence type="ECO:0000259" key="6">
    <source>
        <dbReference type="PROSITE" id="PS51935"/>
    </source>
</evidence>
<comment type="similarity">
    <text evidence="1">Belongs to the peptidase C40 family.</text>
</comment>
<dbReference type="EMBL" id="WVUH01000129">
    <property type="protein sequence ID" value="MBO4207533.1"/>
    <property type="molecule type" value="Genomic_DNA"/>
</dbReference>
<dbReference type="InterPro" id="IPR038765">
    <property type="entry name" value="Papain-like_cys_pep_sf"/>
</dbReference>
<keyword evidence="3" id="KW-0378">Hydrolase</keyword>
<dbReference type="InterPro" id="IPR051794">
    <property type="entry name" value="PG_Endopeptidase_C40"/>
</dbReference>